<dbReference type="AlphaFoldDB" id="I3WZW6"/>
<protein>
    <submittedName>
        <fullName evidence="1">Uncharacterized protein</fullName>
    </submittedName>
</protein>
<gene>
    <name evidence="1" type="ORF">USDA257_c05770</name>
</gene>
<evidence type="ECO:0000313" key="2">
    <source>
        <dbReference type="Proteomes" id="UP000006180"/>
    </source>
</evidence>
<dbReference type="Proteomes" id="UP000006180">
    <property type="component" value="Chromosome"/>
</dbReference>
<sequence>MKEVPMRKRLLATLINLRAAVRTRISAIRRKADAEASWA</sequence>
<dbReference type="HOGENOM" id="CLU_3317037_0_0_5"/>
<proteinExistence type="predicted"/>
<dbReference type="PATRIC" id="fig|1185652.3.peg.597"/>
<organism evidence="1 2">
    <name type="scientific">Sinorhizobium fredii (strain USDA 257)</name>
    <dbReference type="NCBI Taxonomy" id="1185652"/>
    <lineage>
        <taxon>Bacteria</taxon>
        <taxon>Pseudomonadati</taxon>
        <taxon>Pseudomonadota</taxon>
        <taxon>Alphaproteobacteria</taxon>
        <taxon>Hyphomicrobiales</taxon>
        <taxon>Rhizobiaceae</taxon>
        <taxon>Sinorhizobium/Ensifer group</taxon>
        <taxon>Sinorhizobium</taxon>
    </lineage>
</organism>
<reference evidence="1 2" key="1">
    <citation type="journal article" date="2012" name="J. Bacteriol.">
        <title>Complete genome sequence of the broad-host-range strain Sinorhizobium fredii USDA257.</title>
        <authorList>
            <person name="Schuldes J."/>
            <person name="Rodriguez Orbegoso M."/>
            <person name="Schmeisser C."/>
            <person name="Krishnan H.B."/>
            <person name="Daniel R."/>
            <person name="Streit W.R."/>
        </authorList>
    </citation>
    <scope>NUCLEOTIDE SEQUENCE [LARGE SCALE GENOMIC DNA]</scope>
    <source>
        <strain evidence="1 2">USDA 257</strain>
    </source>
</reference>
<dbReference type="EMBL" id="CP003563">
    <property type="protein sequence ID" value="AFL49172.1"/>
    <property type="molecule type" value="Genomic_DNA"/>
</dbReference>
<name>I3WZW6_SINF2</name>
<evidence type="ECO:0000313" key="1">
    <source>
        <dbReference type="EMBL" id="AFL49172.1"/>
    </source>
</evidence>
<dbReference type="KEGG" id="sfd:USDA257_c05770"/>
<accession>I3WZW6</accession>